<dbReference type="EMBL" id="VSFG01000001">
    <property type="protein sequence ID" value="TYB48066.1"/>
    <property type="molecule type" value="Genomic_DNA"/>
</dbReference>
<evidence type="ECO:0000313" key="2">
    <source>
        <dbReference type="EMBL" id="TYB48066.1"/>
    </source>
</evidence>
<organism evidence="2 3">
    <name type="scientific">Actinomadura chibensis</name>
    <dbReference type="NCBI Taxonomy" id="392828"/>
    <lineage>
        <taxon>Bacteria</taxon>
        <taxon>Bacillati</taxon>
        <taxon>Actinomycetota</taxon>
        <taxon>Actinomycetes</taxon>
        <taxon>Streptosporangiales</taxon>
        <taxon>Thermomonosporaceae</taxon>
        <taxon>Actinomadura</taxon>
    </lineage>
</organism>
<gene>
    <name evidence="2" type="ORF">FXF69_02215</name>
</gene>
<dbReference type="AlphaFoldDB" id="A0A5D0NU88"/>
<evidence type="ECO:0000259" key="1">
    <source>
        <dbReference type="Pfam" id="PF04149"/>
    </source>
</evidence>
<dbReference type="RefSeq" id="WP_083981077.1">
    <property type="nucleotide sequence ID" value="NZ_VSFG01000001.1"/>
</dbReference>
<comment type="caution">
    <text evidence="2">The sequence shown here is derived from an EMBL/GenBank/DDBJ whole genome shotgun (WGS) entry which is preliminary data.</text>
</comment>
<proteinExistence type="predicted"/>
<dbReference type="STRING" id="1220554.GCA_001552135_04956"/>
<accession>A0A5D0NU88</accession>
<reference evidence="2 3" key="1">
    <citation type="submission" date="2019-08" db="EMBL/GenBank/DDBJ databases">
        <title>Actinomadura sp. nov. CYP1-5 isolated from mountain soil.</title>
        <authorList>
            <person name="Songsumanus A."/>
            <person name="Kuncharoen N."/>
            <person name="Kudo T."/>
            <person name="Yuki M."/>
            <person name="Igarashi Y."/>
            <person name="Tanasupawat S."/>
        </authorList>
    </citation>
    <scope>NUCLEOTIDE SEQUENCE [LARGE SCALE GENOMIC DNA]</scope>
    <source>
        <strain evidence="2 3">JCM 14158</strain>
    </source>
</reference>
<name>A0A5D0NU88_9ACTN</name>
<dbReference type="Proteomes" id="UP000323380">
    <property type="component" value="Unassembled WGS sequence"/>
</dbReference>
<dbReference type="InterPro" id="IPR007278">
    <property type="entry name" value="DUF397"/>
</dbReference>
<protein>
    <submittedName>
        <fullName evidence="2">DUF397 domain-containing protein</fullName>
    </submittedName>
</protein>
<sequence length="84" mass="9292">MDLTNAIWRKASHSHDDGDQCIELTSTDASWRKASRSTVQNDSCVEVAGVSNVVAIRDSKDRNGPKLIISNSDFRNFADVLKNI</sequence>
<evidence type="ECO:0000313" key="3">
    <source>
        <dbReference type="Proteomes" id="UP000323380"/>
    </source>
</evidence>
<feature type="domain" description="DUF397" evidence="1">
    <location>
        <begin position="29"/>
        <end position="81"/>
    </location>
</feature>
<dbReference type="Pfam" id="PF04149">
    <property type="entry name" value="DUF397"/>
    <property type="match status" value="1"/>
</dbReference>
<keyword evidence="3" id="KW-1185">Reference proteome</keyword>